<keyword evidence="1" id="KW-1133">Transmembrane helix</keyword>
<dbReference type="HOGENOM" id="CLU_100312_0_0_1"/>
<dbReference type="Proteomes" id="UP000029665">
    <property type="component" value="Unassembled WGS sequence"/>
</dbReference>
<evidence type="ECO:0000256" key="1">
    <source>
        <dbReference type="SAM" id="Phobius"/>
    </source>
</evidence>
<proteinExistence type="predicted"/>
<comment type="caution">
    <text evidence="3">The sequence shown here is derived from an EMBL/GenBank/DDBJ whole genome shotgun (WGS) entry which is preliminary data.</text>
</comment>
<gene>
    <name evidence="2" type="ORF">BN946_scf184658.g2</name>
    <name evidence="3" type="ORF">BN946_scf184658.g6</name>
</gene>
<keyword evidence="1" id="KW-0812">Transmembrane</keyword>
<dbReference type="EMBL" id="CCBP010000690">
    <property type="protein sequence ID" value="CDO78150.1"/>
    <property type="molecule type" value="Genomic_DNA"/>
</dbReference>
<name>A0A060T0U3_PYCCI</name>
<evidence type="ECO:0000313" key="3">
    <source>
        <dbReference type="EMBL" id="CDO78154.1"/>
    </source>
</evidence>
<dbReference type="EMBL" id="CCBP010000690">
    <property type="protein sequence ID" value="CDO78154.1"/>
    <property type="molecule type" value="Genomic_DNA"/>
</dbReference>
<sequence length="185" mass="20589">MQPNQRQPPPHQGSSGIDNTNFAAAILTLVTSAFMAGGIIYNHLYRTNFVPRAEDINHIANISTNWRAFLASVGAPGNSQREEFDRMAPGLYQHMERQLAIGYYDNHTSFANPDARPIDANAVQHAINQWRDHRERIRGMLTSVLPPDIYNLLRLAYVCIQIAQNGLEATTHATLARAVFGPGQP</sequence>
<organism evidence="3 4">
    <name type="scientific">Pycnoporus cinnabarinus</name>
    <name type="common">Cinnabar-red polypore</name>
    <name type="synonym">Trametes cinnabarina</name>
    <dbReference type="NCBI Taxonomy" id="5643"/>
    <lineage>
        <taxon>Eukaryota</taxon>
        <taxon>Fungi</taxon>
        <taxon>Dikarya</taxon>
        <taxon>Basidiomycota</taxon>
        <taxon>Agaricomycotina</taxon>
        <taxon>Agaricomycetes</taxon>
        <taxon>Polyporales</taxon>
        <taxon>Polyporaceae</taxon>
        <taxon>Trametes</taxon>
    </lineage>
</organism>
<evidence type="ECO:0000313" key="2">
    <source>
        <dbReference type="EMBL" id="CDO78150.1"/>
    </source>
</evidence>
<dbReference type="AlphaFoldDB" id="A0A060T0U3"/>
<evidence type="ECO:0000313" key="4">
    <source>
        <dbReference type="Proteomes" id="UP000029665"/>
    </source>
</evidence>
<protein>
    <submittedName>
        <fullName evidence="3">Uncharacterized protein</fullName>
    </submittedName>
</protein>
<feature type="transmembrane region" description="Helical" evidence="1">
    <location>
        <begin position="20"/>
        <end position="42"/>
    </location>
</feature>
<keyword evidence="4" id="KW-1185">Reference proteome</keyword>
<reference evidence="3 4" key="1">
    <citation type="submission" date="2014-01" db="EMBL/GenBank/DDBJ databases">
        <title>The genome of the white-rot fungus Pycnoporus cinnabarinus: a basidiomycete model with a versatile arsenal for lignocellulosic biomass breakdown.</title>
        <authorList>
            <person name="Levasseur A."/>
            <person name="Lomascolo A."/>
            <person name="Ruiz-Duenas F.J."/>
            <person name="Uzan E."/>
            <person name="Piumi F."/>
            <person name="Kues U."/>
            <person name="Ram A.F.J."/>
            <person name="Murat C."/>
            <person name="Haon M."/>
            <person name="Benoit I."/>
            <person name="Arfi Y."/>
            <person name="Chevret D."/>
            <person name="Drula E."/>
            <person name="Kwon M.J."/>
            <person name="Gouret P."/>
            <person name="Lesage-Meessen L."/>
            <person name="Lombard V."/>
            <person name="Mariette J."/>
            <person name="Noirot C."/>
            <person name="Park J."/>
            <person name="Patyshakuliyeva A."/>
            <person name="Wieneger R.A.B."/>
            <person name="Wosten H.A.B."/>
            <person name="Martin F."/>
            <person name="Coutinho P.M."/>
            <person name="de Vries R."/>
            <person name="Martinez A.T."/>
            <person name="Klopp C."/>
            <person name="Pontarotti P."/>
            <person name="Henrissat B."/>
            <person name="Record E."/>
        </authorList>
    </citation>
    <scope>NUCLEOTIDE SEQUENCE [LARGE SCALE GENOMIC DNA]</scope>
    <source>
        <strain evidence="3 4">BRFM137</strain>
    </source>
</reference>
<accession>A0A060T0U3</accession>
<keyword evidence="1" id="KW-0472">Membrane</keyword>